<keyword evidence="2" id="KW-1185">Reference proteome</keyword>
<protein>
    <submittedName>
        <fullName evidence="1">Uncharacterized protein</fullName>
    </submittedName>
</protein>
<gene>
    <name evidence="1" type="ORF">GN277_08395</name>
</gene>
<name>A0A7X3MFH9_9FIRM</name>
<sequence>MGRKTGDQKTGKAILTFTVAECGEYHSLGKYYEGIKTLEEAVNLYQQIPPERMNGIPSIGINLHVEGTDKMEDVQADLLSGDEIDIGFINLIPEFCGNPEVEAAVKMIIGRFPDKEVIEY</sequence>
<evidence type="ECO:0000313" key="1">
    <source>
        <dbReference type="EMBL" id="MXP75397.1"/>
    </source>
</evidence>
<proteinExistence type="predicted"/>
<accession>A0A7X3MFH9</accession>
<reference evidence="1 2" key="1">
    <citation type="submission" date="2019-12" db="EMBL/GenBank/DDBJ databases">
        <title>Sporaefaciens musculi gen. nov., sp. nov., a novel bacterium isolated from the caecum of an obese mouse.</title>
        <authorList>
            <person name="Rasmussen T.S."/>
            <person name="Streidl T."/>
            <person name="Hitch T.C.A."/>
            <person name="Wortmann E."/>
            <person name="Deptula P."/>
            <person name="Hansen M."/>
            <person name="Nielsen D.S."/>
            <person name="Clavel T."/>
            <person name="Vogensen F.K."/>
        </authorList>
    </citation>
    <scope>NUCLEOTIDE SEQUENCE [LARGE SCALE GENOMIC DNA]</scope>
    <source>
        <strain evidence="1 2">WCA-9-b2</strain>
    </source>
</reference>
<dbReference type="AlphaFoldDB" id="A0A7X3MFH9"/>
<dbReference type="Proteomes" id="UP000460412">
    <property type="component" value="Unassembled WGS sequence"/>
</dbReference>
<dbReference type="RefSeq" id="WP_159750655.1">
    <property type="nucleotide sequence ID" value="NZ_WUQX01000001.1"/>
</dbReference>
<dbReference type="EMBL" id="WUQX01000001">
    <property type="protein sequence ID" value="MXP75397.1"/>
    <property type="molecule type" value="Genomic_DNA"/>
</dbReference>
<organism evidence="1 2">
    <name type="scientific">Sporofaciens musculi</name>
    <dbReference type="NCBI Taxonomy" id="2681861"/>
    <lineage>
        <taxon>Bacteria</taxon>
        <taxon>Bacillati</taxon>
        <taxon>Bacillota</taxon>
        <taxon>Clostridia</taxon>
        <taxon>Lachnospirales</taxon>
        <taxon>Lachnospiraceae</taxon>
        <taxon>Sporofaciens</taxon>
    </lineage>
</organism>
<evidence type="ECO:0000313" key="2">
    <source>
        <dbReference type="Proteomes" id="UP000460412"/>
    </source>
</evidence>
<comment type="caution">
    <text evidence="1">The sequence shown here is derived from an EMBL/GenBank/DDBJ whole genome shotgun (WGS) entry which is preliminary data.</text>
</comment>